<name>A0A4V1RVZ6_9BACT</name>
<dbReference type="EMBL" id="SBLB01000005">
    <property type="protein sequence ID" value="RYC68498.1"/>
    <property type="molecule type" value="Genomic_DNA"/>
</dbReference>
<dbReference type="Pfam" id="PF26421">
    <property type="entry name" value="Avidin_like"/>
    <property type="match status" value="1"/>
</dbReference>
<evidence type="ECO:0000313" key="1">
    <source>
        <dbReference type="EMBL" id="RYC68498.1"/>
    </source>
</evidence>
<dbReference type="InterPro" id="IPR058595">
    <property type="entry name" value="Avidin-like"/>
</dbReference>
<comment type="caution">
    <text evidence="1">The sequence shown here is derived from an EMBL/GenBank/DDBJ whole genome shotgun (WGS) entry which is preliminary data.</text>
</comment>
<dbReference type="AlphaFoldDB" id="A0A4V1RVZ6"/>
<dbReference type="Proteomes" id="UP000290407">
    <property type="component" value="Unassembled WGS sequence"/>
</dbReference>
<proteinExistence type="predicted"/>
<sequence>MINYHNRRFRSVSNSPTGEVSGETVFQYFQQDNLVWATYQGGSIRFGTLTGLVGPDGSLRFTYQHVNNQNELMTGHCESTPYQLPDGRLRLSERWQWTSGTHATGESVIEEIAD</sequence>
<organism evidence="1 2">
    <name type="scientific">Spirosoma sordidisoli</name>
    <dbReference type="NCBI Taxonomy" id="2502893"/>
    <lineage>
        <taxon>Bacteria</taxon>
        <taxon>Pseudomonadati</taxon>
        <taxon>Bacteroidota</taxon>
        <taxon>Cytophagia</taxon>
        <taxon>Cytophagales</taxon>
        <taxon>Cytophagaceae</taxon>
        <taxon>Spirosoma</taxon>
    </lineage>
</organism>
<keyword evidence="2" id="KW-1185">Reference proteome</keyword>
<accession>A0A4V1RVZ6</accession>
<evidence type="ECO:0000313" key="2">
    <source>
        <dbReference type="Proteomes" id="UP000290407"/>
    </source>
</evidence>
<gene>
    <name evidence="1" type="ORF">EQG79_19285</name>
</gene>
<dbReference type="RefSeq" id="WP_129603285.1">
    <property type="nucleotide sequence ID" value="NZ_SBLB01000005.1"/>
</dbReference>
<reference evidence="1 2" key="1">
    <citation type="submission" date="2019-01" db="EMBL/GenBank/DDBJ databases">
        <title>Spirosoma flava sp. nov., a propanil-degrading bacterium isolated from herbicide-contaminated soil.</title>
        <authorList>
            <person name="Zhang L."/>
            <person name="Jiang J.-D."/>
        </authorList>
    </citation>
    <scope>NUCLEOTIDE SEQUENCE [LARGE SCALE GENOMIC DNA]</scope>
    <source>
        <strain evidence="1 2">TY50</strain>
    </source>
</reference>
<protein>
    <submittedName>
        <fullName evidence="1">N-acetylglutamate synthase</fullName>
    </submittedName>
</protein>